<dbReference type="PANTHER" id="PTHR46797:SF1">
    <property type="entry name" value="METHYLPHOSPHONATE SYNTHASE"/>
    <property type="match status" value="1"/>
</dbReference>
<organism evidence="3 4">
    <name type="scientific">Megasphaera massiliensis</name>
    <dbReference type="NCBI Taxonomy" id="1232428"/>
    <lineage>
        <taxon>Bacteria</taxon>
        <taxon>Bacillati</taxon>
        <taxon>Bacillota</taxon>
        <taxon>Negativicutes</taxon>
        <taxon>Veillonellales</taxon>
        <taxon>Veillonellaceae</taxon>
        <taxon>Megasphaera</taxon>
    </lineage>
</organism>
<dbReference type="EMBL" id="JANGEW010000032">
    <property type="protein sequence ID" value="MCQ5343617.1"/>
    <property type="molecule type" value="Genomic_DNA"/>
</dbReference>
<keyword evidence="4" id="KW-1185">Reference proteome</keyword>
<dbReference type="RefSeq" id="WP_062411706.1">
    <property type="nucleotide sequence ID" value="NZ_JAJCIO010000036.1"/>
</dbReference>
<evidence type="ECO:0000313" key="4">
    <source>
        <dbReference type="Proteomes" id="UP001206692"/>
    </source>
</evidence>
<dbReference type="InterPro" id="IPR001387">
    <property type="entry name" value="Cro/C1-type_HTH"/>
</dbReference>
<sequence length="93" mass="10575">MKRLTDFKAEQMKDPAFAAAYMEVEPEMNIIRAIVDTRIAQHLTQQELAEKTGIAQTEISRIENGSRNPSLKILQRLADGMNMVLKVSFEPKK</sequence>
<dbReference type="InterPro" id="IPR050807">
    <property type="entry name" value="TransReg_Diox_bact_type"/>
</dbReference>
<dbReference type="Proteomes" id="UP001206692">
    <property type="component" value="Unassembled WGS sequence"/>
</dbReference>
<dbReference type="Pfam" id="PF01381">
    <property type="entry name" value="HTH_3"/>
    <property type="match status" value="1"/>
</dbReference>
<dbReference type="SUPFAM" id="SSF47413">
    <property type="entry name" value="lambda repressor-like DNA-binding domains"/>
    <property type="match status" value="1"/>
</dbReference>
<gene>
    <name evidence="3" type="ORF">NE675_11365</name>
</gene>
<dbReference type="SMART" id="SM00530">
    <property type="entry name" value="HTH_XRE"/>
    <property type="match status" value="1"/>
</dbReference>
<dbReference type="InterPro" id="IPR010982">
    <property type="entry name" value="Lambda_DNA-bd_dom_sf"/>
</dbReference>
<dbReference type="PANTHER" id="PTHR46797">
    <property type="entry name" value="HTH-TYPE TRANSCRIPTIONAL REGULATOR"/>
    <property type="match status" value="1"/>
</dbReference>
<reference evidence="3 4" key="1">
    <citation type="submission" date="2022-06" db="EMBL/GenBank/DDBJ databases">
        <title>Isolation of gut microbiota from human fecal samples.</title>
        <authorList>
            <person name="Pamer E.G."/>
            <person name="Barat B."/>
            <person name="Waligurski E."/>
            <person name="Medina S."/>
            <person name="Paddock L."/>
            <person name="Mostad J."/>
        </authorList>
    </citation>
    <scope>NUCLEOTIDE SEQUENCE [LARGE SCALE GENOMIC DNA]</scope>
    <source>
        <strain evidence="3 4">DFI.1.1</strain>
    </source>
</reference>
<name>A0ABT1SUR8_9FIRM</name>
<evidence type="ECO:0000313" key="3">
    <source>
        <dbReference type="EMBL" id="MCQ5343617.1"/>
    </source>
</evidence>
<feature type="domain" description="HTH cro/C1-type" evidence="2">
    <location>
        <begin position="34"/>
        <end position="87"/>
    </location>
</feature>
<dbReference type="CDD" id="cd00093">
    <property type="entry name" value="HTH_XRE"/>
    <property type="match status" value="1"/>
</dbReference>
<dbReference type="PROSITE" id="PS50943">
    <property type="entry name" value="HTH_CROC1"/>
    <property type="match status" value="1"/>
</dbReference>
<dbReference type="Gene3D" id="1.10.260.40">
    <property type="entry name" value="lambda repressor-like DNA-binding domains"/>
    <property type="match status" value="1"/>
</dbReference>
<comment type="caution">
    <text evidence="3">The sequence shown here is derived from an EMBL/GenBank/DDBJ whole genome shotgun (WGS) entry which is preliminary data.</text>
</comment>
<keyword evidence="1" id="KW-0238">DNA-binding</keyword>
<accession>A0ABT1SUR8</accession>
<evidence type="ECO:0000259" key="2">
    <source>
        <dbReference type="PROSITE" id="PS50943"/>
    </source>
</evidence>
<evidence type="ECO:0000256" key="1">
    <source>
        <dbReference type="ARBA" id="ARBA00023125"/>
    </source>
</evidence>
<protein>
    <submittedName>
        <fullName evidence="3">Helix-turn-helix domain-containing protein</fullName>
    </submittedName>
</protein>
<proteinExistence type="predicted"/>